<comment type="caution">
    <text evidence="2">The sequence shown here is derived from an EMBL/GenBank/DDBJ whole genome shotgun (WGS) entry which is preliminary data.</text>
</comment>
<evidence type="ECO:0000259" key="1">
    <source>
        <dbReference type="Pfam" id="PF00850"/>
    </source>
</evidence>
<dbReference type="Pfam" id="PF00850">
    <property type="entry name" value="Hist_deacetyl"/>
    <property type="match status" value="1"/>
</dbReference>
<proteinExistence type="predicted"/>
<dbReference type="GO" id="GO:0040029">
    <property type="term" value="P:epigenetic regulation of gene expression"/>
    <property type="evidence" value="ECO:0007669"/>
    <property type="project" value="TreeGrafter"/>
</dbReference>
<protein>
    <submittedName>
        <fullName evidence="2">Histone deacetylase family protein</fullName>
    </submittedName>
</protein>
<dbReference type="InterPro" id="IPR023696">
    <property type="entry name" value="Ureohydrolase_dom_sf"/>
</dbReference>
<organism evidence="2">
    <name type="scientific">Ignisphaera aggregans</name>
    <dbReference type="NCBI Taxonomy" id="334771"/>
    <lineage>
        <taxon>Archaea</taxon>
        <taxon>Thermoproteota</taxon>
        <taxon>Thermoprotei</taxon>
        <taxon>Desulfurococcales</taxon>
        <taxon>Desulfurococcaceae</taxon>
        <taxon>Ignisphaera</taxon>
    </lineage>
</organism>
<dbReference type="Gene3D" id="3.40.800.20">
    <property type="entry name" value="Histone deacetylase domain"/>
    <property type="match status" value="1"/>
</dbReference>
<dbReference type="PANTHER" id="PTHR10625:SF10">
    <property type="entry name" value="HISTONE DEACETYLASE HDAC1"/>
    <property type="match status" value="1"/>
</dbReference>
<reference evidence="2" key="1">
    <citation type="journal article" date="2020" name="mSystems">
        <title>Genome- and Community-Level Interaction Insights into Carbon Utilization and Element Cycling Functions of Hydrothermarchaeota in Hydrothermal Sediment.</title>
        <authorList>
            <person name="Zhou Z."/>
            <person name="Liu Y."/>
            <person name="Xu W."/>
            <person name="Pan J."/>
            <person name="Luo Z.H."/>
            <person name="Li M."/>
        </authorList>
    </citation>
    <scope>NUCLEOTIDE SEQUENCE [LARGE SCALE GENOMIC DNA]</scope>
    <source>
        <strain evidence="2">SpSt-1121</strain>
    </source>
</reference>
<dbReference type="SUPFAM" id="SSF52768">
    <property type="entry name" value="Arginase/deacetylase"/>
    <property type="match status" value="1"/>
</dbReference>
<feature type="domain" description="Histone deacetylase" evidence="1">
    <location>
        <begin position="22"/>
        <end position="304"/>
    </location>
</feature>
<dbReference type="GO" id="GO:0004407">
    <property type="term" value="F:histone deacetylase activity"/>
    <property type="evidence" value="ECO:0007669"/>
    <property type="project" value="TreeGrafter"/>
</dbReference>
<dbReference type="EMBL" id="DRZI01000313">
    <property type="protein sequence ID" value="HHP82442.1"/>
    <property type="molecule type" value="Genomic_DNA"/>
</dbReference>
<gene>
    <name evidence="2" type="ORF">ENM84_07245</name>
</gene>
<dbReference type="PRINTS" id="PR01270">
    <property type="entry name" value="HDASUPER"/>
</dbReference>
<evidence type="ECO:0000313" key="2">
    <source>
        <dbReference type="EMBL" id="HHP82442.1"/>
    </source>
</evidence>
<dbReference type="InterPro" id="IPR000286">
    <property type="entry name" value="HDACs"/>
</dbReference>
<dbReference type="PANTHER" id="PTHR10625">
    <property type="entry name" value="HISTONE DEACETYLASE HDAC1-RELATED"/>
    <property type="match status" value="1"/>
</dbReference>
<dbReference type="AlphaFoldDB" id="A0A7C5XLD4"/>
<dbReference type="InterPro" id="IPR023801">
    <property type="entry name" value="His_deacetylse_dom"/>
</dbReference>
<accession>A0A7C5XLD4</accession>
<name>A0A7C5XLD4_9CREN</name>
<sequence>MSIHILYHNIFYLHEPPPGGYHPENPHRLAIAVNTIKNIYISQKIVIDTKIHYDLNRIHYILKAHEKNYVDFINSLCNTGYTYIDSDTYVSKNTCKVAEMALIASMKSMDIALSRSEILAFALVRPPGHHVGRYGRAMGAPTQGFCIFNNIATAAFYGIDRGYIPFIIMDIDVHHGNGTQEIFWYDPRVIHIDIHQLGIYPGTGFIDYIGGGEAKGTKINIPLPPYSKDDDYLYIVKEIFIPVIETIKPKAIAVSAGFDAYKDDGLSEMELTQKFYRCYGSILRIISKKMGIGVAAVLEGGYSIGLKEGISSFILGFLDNINDYEEPLKNLTPSKKTIEIVANVKNNLKSFLSVY</sequence>
<dbReference type="InterPro" id="IPR037138">
    <property type="entry name" value="His_deacetylse_dom_sf"/>
</dbReference>